<sequence length="132" mass="14603">MTEVRTVIPASQFMAGSASSRGTIETQGKPGGKELPLEPEGLNPSDIKLDSEPVSKVPEERIEVAVTDVNDFVQSINRNLQFTVDEDSERTVIKVLDGTSGELIRQIPEDIFLELARRLRQDGELQLLNVRS</sequence>
<name>A0AAW7WZS5_9GAMM</name>
<dbReference type="Pfam" id="PF03646">
    <property type="entry name" value="FlaG"/>
    <property type="match status" value="1"/>
</dbReference>
<keyword evidence="2" id="KW-0969">Cilium</keyword>
<dbReference type="RefSeq" id="WP_280948180.1">
    <property type="nucleotide sequence ID" value="NZ_CP123764.1"/>
</dbReference>
<dbReference type="PANTHER" id="PTHR37166:SF1">
    <property type="entry name" value="PROTEIN FLAG"/>
    <property type="match status" value="1"/>
</dbReference>
<dbReference type="SUPFAM" id="SSF160214">
    <property type="entry name" value="FlaG-like"/>
    <property type="match status" value="1"/>
</dbReference>
<organism evidence="2 3">
    <name type="scientific">Saccharophagus degradans</name>
    <dbReference type="NCBI Taxonomy" id="86304"/>
    <lineage>
        <taxon>Bacteria</taxon>
        <taxon>Pseudomonadati</taxon>
        <taxon>Pseudomonadota</taxon>
        <taxon>Gammaproteobacteria</taxon>
        <taxon>Cellvibrionales</taxon>
        <taxon>Cellvibrionaceae</taxon>
        <taxon>Saccharophagus</taxon>
    </lineage>
</organism>
<dbReference type="EMBL" id="JAUOPB010000001">
    <property type="protein sequence ID" value="MDO6420990.1"/>
    <property type="molecule type" value="Genomic_DNA"/>
</dbReference>
<feature type="region of interest" description="Disordered" evidence="1">
    <location>
        <begin position="1"/>
        <end position="53"/>
    </location>
</feature>
<comment type="caution">
    <text evidence="2">The sequence shown here is derived from an EMBL/GenBank/DDBJ whole genome shotgun (WGS) entry which is preliminary data.</text>
</comment>
<feature type="compositionally biased region" description="Polar residues" evidence="1">
    <location>
        <begin position="17"/>
        <end position="26"/>
    </location>
</feature>
<dbReference type="Gene3D" id="3.30.160.170">
    <property type="entry name" value="FlaG-like"/>
    <property type="match status" value="1"/>
</dbReference>
<dbReference type="PANTHER" id="PTHR37166">
    <property type="entry name" value="PROTEIN FLAG"/>
    <property type="match status" value="1"/>
</dbReference>
<keyword evidence="2" id="KW-0966">Cell projection</keyword>
<evidence type="ECO:0000256" key="1">
    <source>
        <dbReference type="SAM" id="MobiDB-lite"/>
    </source>
</evidence>
<proteinExistence type="predicted"/>
<accession>A0AAW7WZS5</accession>
<keyword evidence="2" id="KW-0282">Flagellum</keyword>
<dbReference type="InterPro" id="IPR035924">
    <property type="entry name" value="FlaG-like_sf"/>
</dbReference>
<gene>
    <name evidence="2" type="ORF">Q4521_00745</name>
</gene>
<dbReference type="InterPro" id="IPR005186">
    <property type="entry name" value="FlaG"/>
</dbReference>
<evidence type="ECO:0000313" key="3">
    <source>
        <dbReference type="Proteomes" id="UP001169760"/>
    </source>
</evidence>
<dbReference type="AlphaFoldDB" id="A0AAW7WZS5"/>
<protein>
    <submittedName>
        <fullName evidence="2">Flagellar protein FlaG</fullName>
    </submittedName>
</protein>
<dbReference type="Proteomes" id="UP001169760">
    <property type="component" value="Unassembled WGS sequence"/>
</dbReference>
<reference evidence="2" key="1">
    <citation type="submission" date="2023-07" db="EMBL/GenBank/DDBJ databases">
        <title>Genome content predicts the carbon catabolic preferences of heterotrophic bacteria.</title>
        <authorList>
            <person name="Gralka M."/>
        </authorList>
    </citation>
    <scope>NUCLEOTIDE SEQUENCE</scope>
    <source>
        <strain evidence="2">I3M17_2</strain>
    </source>
</reference>
<evidence type="ECO:0000313" key="2">
    <source>
        <dbReference type="EMBL" id="MDO6420990.1"/>
    </source>
</evidence>